<evidence type="ECO:0000313" key="4">
    <source>
        <dbReference type="EMBL" id="CAB4166724.1"/>
    </source>
</evidence>
<sequence>MPRHRWTEQDDRQLLELAATYGNDRIAIVSAIGLSYDSVGKRIHVIGARYKAAVDSYEARMRAQREVAPIPPASKLAAILDLPPPPFAVDIPKPAPSKEKRFTTAVLYGDTHVPFEDAAAIKVVQGVIRDVKPDILVNMGDLVDCFQISRFDSDPTQLDTLQANINGARAHLHQMAQIAPQAKRVLLEGNHEHRLSRCLASMQGGHRQIAALDKVQQAIQWPNLLQLDSIGWQWIPEREQSRTSVVPKIITKHGNVVRKWSGWSGKGEWEKYGRSGASGHTHRMGWFTHRDHNGNASWIETGCTCKLDAPYGIDFDWQQGCVVLTWNATQRLQQVEFVSIRDGQAMWRNREYGGTGK</sequence>
<dbReference type="EMBL" id="LR796793">
    <property type="protein sequence ID" value="CAB4166724.1"/>
    <property type="molecule type" value="Genomic_DNA"/>
</dbReference>
<organism evidence="3">
    <name type="scientific">uncultured Caudovirales phage</name>
    <dbReference type="NCBI Taxonomy" id="2100421"/>
    <lineage>
        <taxon>Viruses</taxon>
        <taxon>Duplodnaviria</taxon>
        <taxon>Heunggongvirae</taxon>
        <taxon>Uroviricota</taxon>
        <taxon>Caudoviricetes</taxon>
        <taxon>Peduoviridae</taxon>
        <taxon>Maltschvirus</taxon>
        <taxon>Maltschvirus maltsch</taxon>
    </lineage>
</organism>
<accession>A0A6J5N3C0</accession>
<gene>
    <name evidence="2" type="ORF">UFOVP305_9</name>
    <name evidence="3" type="ORF">UFOVP593_36</name>
    <name evidence="4" type="ORF">UFOVP842_46</name>
</gene>
<reference evidence="3" key="1">
    <citation type="submission" date="2020-04" db="EMBL/GenBank/DDBJ databases">
        <authorList>
            <person name="Chiriac C."/>
            <person name="Salcher M."/>
            <person name="Ghai R."/>
            <person name="Kavagutti S V."/>
        </authorList>
    </citation>
    <scope>NUCLEOTIDE SEQUENCE</scope>
</reference>
<proteinExistence type="predicted"/>
<dbReference type="InterPro" id="IPR004843">
    <property type="entry name" value="Calcineurin-like_PHP"/>
</dbReference>
<dbReference type="GO" id="GO:0016787">
    <property type="term" value="F:hydrolase activity"/>
    <property type="evidence" value="ECO:0007669"/>
    <property type="project" value="InterPro"/>
</dbReference>
<protein>
    <submittedName>
        <fullName evidence="3">Calcineurin-like phosphoesterase domain, ApaH type</fullName>
    </submittedName>
</protein>
<dbReference type="EMBL" id="LR796324">
    <property type="protein sequence ID" value="CAB4136752.1"/>
    <property type="molecule type" value="Genomic_DNA"/>
</dbReference>
<evidence type="ECO:0000313" key="3">
    <source>
        <dbReference type="EMBL" id="CAB4151843.1"/>
    </source>
</evidence>
<dbReference type="EMBL" id="LR796565">
    <property type="protein sequence ID" value="CAB4151843.1"/>
    <property type="molecule type" value="Genomic_DNA"/>
</dbReference>
<feature type="domain" description="Calcineurin-like phosphoesterase" evidence="1">
    <location>
        <begin position="106"/>
        <end position="257"/>
    </location>
</feature>
<dbReference type="InterPro" id="IPR029052">
    <property type="entry name" value="Metallo-depent_PP-like"/>
</dbReference>
<name>A0A6J5N3C0_9CAUD</name>
<dbReference type="SUPFAM" id="SSF56300">
    <property type="entry name" value="Metallo-dependent phosphatases"/>
    <property type="match status" value="1"/>
</dbReference>
<dbReference type="Pfam" id="PF00149">
    <property type="entry name" value="Metallophos"/>
    <property type="match status" value="1"/>
</dbReference>
<evidence type="ECO:0000313" key="2">
    <source>
        <dbReference type="EMBL" id="CAB4136752.1"/>
    </source>
</evidence>
<evidence type="ECO:0000259" key="1">
    <source>
        <dbReference type="Pfam" id="PF00149"/>
    </source>
</evidence>